<gene>
    <name evidence="2" type="ORF">BacF7301_00510</name>
</gene>
<feature type="coiled-coil region" evidence="1">
    <location>
        <begin position="37"/>
        <end position="161"/>
    </location>
</feature>
<proteinExistence type="predicted"/>
<evidence type="ECO:0000313" key="3">
    <source>
        <dbReference type="Proteomes" id="UP000501780"/>
    </source>
</evidence>
<protein>
    <submittedName>
        <fullName evidence="2">Uncharacterized protein</fullName>
    </submittedName>
</protein>
<keyword evidence="3" id="KW-1185">Reference proteome</keyword>
<dbReference type="EMBL" id="CP050831">
    <property type="protein sequence ID" value="QIU97369.1"/>
    <property type="molecule type" value="Genomic_DNA"/>
</dbReference>
<reference evidence="2 3" key="1">
    <citation type="submission" date="2020-03" db="EMBL/GenBank/DDBJ databases">
        <title>Genomic analysis of Bacteroides faecium CBA7301.</title>
        <authorList>
            <person name="Kim J."/>
            <person name="Roh S.W."/>
        </authorList>
    </citation>
    <scope>NUCLEOTIDE SEQUENCE [LARGE SCALE GENOMIC DNA]</scope>
    <source>
        <strain evidence="2 3">CBA7301</strain>
    </source>
</reference>
<dbReference type="AlphaFoldDB" id="A0A6H0KW07"/>
<organism evidence="2 3">
    <name type="scientific">Bacteroides faecium</name>
    <dbReference type="NCBI Taxonomy" id="2715212"/>
    <lineage>
        <taxon>Bacteria</taxon>
        <taxon>Pseudomonadati</taxon>
        <taxon>Bacteroidota</taxon>
        <taxon>Bacteroidia</taxon>
        <taxon>Bacteroidales</taxon>
        <taxon>Bacteroidaceae</taxon>
        <taxon>Bacteroides</taxon>
    </lineage>
</organism>
<name>A0A6H0KW07_9BACE</name>
<feature type="coiled-coil region" evidence="1">
    <location>
        <begin position="784"/>
        <end position="814"/>
    </location>
</feature>
<feature type="coiled-coil region" evidence="1">
    <location>
        <begin position="203"/>
        <end position="296"/>
    </location>
</feature>
<dbReference type="Proteomes" id="UP000501780">
    <property type="component" value="Chromosome"/>
</dbReference>
<evidence type="ECO:0000313" key="2">
    <source>
        <dbReference type="EMBL" id="QIU97369.1"/>
    </source>
</evidence>
<feature type="coiled-coil region" evidence="1">
    <location>
        <begin position="868"/>
        <end position="923"/>
    </location>
</feature>
<sequence>MAGTTATFTGCIDTDEPEGITNLRGAKSELIKAQATVELVEVEMQKAKVANQELLNKAQELANQKAEYDNQLKALEVKLKELEVELKQATNEAEKVRIEAEIAESKKRKADAENNMALAAEKFRKDMLAAQEATARAQASYDLAMEEIELAKLTLSDKEQQQVQTAQEFLASTTSTMNDKYDVLRIAQTNYYNALVDPSQPTLAGLQAALKRAQIDVEKAEIVLNEQNNMLALAEDFDAASWDAKIKELDKKITEYKSEQSKALYKVEETKTKPEYKAAEDKVTEKNKLKTEAETAYNKAAADSAKQYDNAKLYLKSYKSEPINAALKQLFSGSADFLSLSGYDSNAGIFAYTFNSTDSYTQKAYEDDLDLEDETARTTLPSTTLRTVEAWQKTVKDYTVDQNGVEWNEVKLAGLEENADAKKKDYDKVYALWEISVKAVKGTATLVPTTDLKKATDAYNKSYTTLVNAVTAYNTAYDKTYKVAYDKYVTDTKKIKEDGFYIAGLEALLAAESSSVKGEYDAWSAGKKDAEKITKLEGYLKNFGKTAEIAGEKAKAATKTTEFYAIPANLTALENGAKSAGQTALSSSDDVKAALEALVNANKDMQTPLGKVTTAIGVYENLAKTPYGQKLVNTLTLDDLTGSGAFYEDEKDKDGNLTGHKKALRSNISDDEFAKLSETKLDSSTAEAALKTTSVAVFGSVFSDDRLVEVTEAMVRAYIEQNGGNLGAFGALGAMMAANDDVQLCKDKIAAAKLIEPLIAQLAGVKANLENEIKANTSLMNPFIAKAEETRIALKDAKAEVKAAEDEKEALTAADQAEADKFGVLITDYTTLKTTAQNQINGMNGAGAVGGTSPVTVESIIAYWKGEVADAEKEVVKKKDAVALAEKRIELFTNHEDVSAYELQQKKYALDSAQAEYNKAKDVYDMAFAQLEALLAALTK</sequence>
<evidence type="ECO:0000256" key="1">
    <source>
        <dbReference type="SAM" id="Coils"/>
    </source>
</evidence>
<keyword evidence="1" id="KW-0175">Coiled coil</keyword>
<dbReference type="KEGG" id="bfc:BacF7301_00510"/>
<accession>A0A6H0KW07</accession>